<dbReference type="OrthoDB" id="3366823at2759"/>
<keyword evidence="1" id="KW-0472">Membrane</keyword>
<evidence type="ECO:0000256" key="1">
    <source>
        <dbReference type="SAM" id="Phobius"/>
    </source>
</evidence>
<evidence type="ECO:0000313" key="3">
    <source>
        <dbReference type="Proteomes" id="UP000008177"/>
    </source>
</evidence>
<reference evidence="3" key="1">
    <citation type="journal article" date="2011" name="PLoS Genet.">
        <title>Genomic analysis of the necrotrophic fungal pathogens Sclerotinia sclerotiorum and Botrytis cinerea.</title>
        <authorList>
            <person name="Amselem J."/>
            <person name="Cuomo C.A."/>
            <person name="van Kan J.A."/>
            <person name="Viaud M."/>
            <person name="Benito E.P."/>
            <person name="Couloux A."/>
            <person name="Coutinho P.M."/>
            <person name="de Vries R.P."/>
            <person name="Dyer P.S."/>
            <person name="Fillinger S."/>
            <person name="Fournier E."/>
            <person name="Gout L."/>
            <person name="Hahn M."/>
            <person name="Kohn L."/>
            <person name="Lapalu N."/>
            <person name="Plummer K.M."/>
            <person name="Pradier J.M."/>
            <person name="Quevillon E."/>
            <person name="Sharon A."/>
            <person name="Simon A."/>
            <person name="ten Have A."/>
            <person name="Tudzynski B."/>
            <person name="Tudzynski P."/>
            <person name="Wincker P."/>
            <person name="Andrew M."/>
            <person name="Anthouard V."/>
            <person name="Beever R.E."/>
            <person name="Beffa R."/>
            <person name="Benoit I."/>
            <person name="Bouzid O."/>
            <person name="Brault B."/>
            <person name="Chen Z."/>
            <person name="Choquer M."/>
            <person name="Collemare J."/>
            <person name="Cotton P."/>
            <person name="Danchin E.G."/>
            <person name="Da Silva C."/>
            <person name="Gautier A."/>
            <person name="Giraud C."/>
            <person name="Giraud T."/>
            <person name="Gonzalez C."/>
            <person name="Grossetete S."/>
            <person name="Guldener U."/>
            <person name="Henrissat B."/>
            <person name="Howlett B.J."/>
            <person name="Kodira C."/>
            <person name="Kretschmer M."/>
            <person name="Lappartient A."/>
            <person name="Leroch M."/>
            <person name="Levis C."/>
            <person name="Mauceli E."/>
            <person name="Neuveglise C."/>
            <person name="Oeser B."/>
            <person name="Pearson M."/>
            <person name="Poulain J."/>
            <person name="Poussereau N."/>
            <person name="Quesneville H."/>
            <person name="Rascle C."/>
            <person name="Schumacher J."/>
            <person name="Segurens B."/>
            <person name="Sexton A."/>
            <person name="Silva E."/>
            <person name="Sirven C."/>
            <person name="Soanes D.M."/>
            <person name="Talbot N.J."/>
            <person name="Templeton M."/>
            <person name="Yandava C."/>
            <person name="Yarden O."/>
            <person name="Zeng Q."/>
            <person name="Rollins J.A."/>
            <person name="Lebrun M.H."/>
            <person name="Dickman M."/>
        </authorList>
    </citation>
    <scope>NUCLEOTIDE SEQUENCE [LARGE SCALE GENOMIC DNA]</scope>
    <source>
        <strain evidence="3">T4</strain>
    </source>
</reference>
<dbReference type="InParanoid" id="G2YIN1"/>
<feature type="transmembrane region" description="Helical" evidence="1">
    <location>
        <begin position="6"/>
        <end position="26"/>
    </location>
</feature>
<dbReference type="AlphaFoldDB" id="G2YIN1"/>
<organism evidence="2 3">
    <name type="scientific">Botryotinia fuckeliana (strain T4)</name>
    <name type="common">Noble rot fungus</name>
    <name type="synonym">Botrytis cinerea</name>
    <dbReference type="NCBI Taxonomy" id="999810"/>
    <lineage>
        <taxon>Eukaryota</taxon>
        <taxon>Fungi</taxon>
        <taxon>Dikarya</taxon>
        <taxon>Ascomycota</taxon>
        <taxon>Pezizomycotina</taxon>
        <taxon>Leotiomycetes</taxon>
        <taxon>Helotiales</taxon>
        <taxon>Sclerotiniaceae</taxon>
        <taxon>Botrytis</taxon>
    </lineage>
</organism>
<dbReference type="Proteomes" id="UP000008177">
    <property type="component" value="Unplaced contigs"/>
</dbReference>
<evidence type="ECO:0000313" key="2">
    <source>
        <dbReference type="EMBL" id="CCD51568.1"/>
    </source>
</evidence>
<dbReference type="HOGENOM" id="CLU_2084501_0_0_1"/>
<sequence>MVIIGFVFYAIAIFGVWRLSSLYTELSRPILAVLKYHNAHRSSREEELPPVYPSPMPSLGNALSLAWGSRLVRYLQQVLHIERGTHDDDAMSLHDLALHWASNANAVSAAAVFLVIY</sequence>
<accession>G2YIN1</accession>
<protein>
    <submittedName>
        <fullName evidence="2">Uncharacterized protein</fullName>
    </submittedName>
</protein>
<proteinExistence type="predicted"/>
<dbReference type="EMBL" id="FQ790337">
    <property type="protein sequence ID" value="CCD51568.1"/>
    <property type="molecule type" value="Genomic_DNA"/>
</dbReference>
<name>G2YIN1_BOTF4</name>
<keyword evidence="1" id="KW-1133">Transmembrane helix</keyword>
<gene>
    <name evidence="2" type="ORF">BofuT4_P018740.1</name>
</gene>
<keyword evidence="1" id="KW-0812">Transmembrane</keyword>